<evidence type="ECO:0000313" key="4">
    <source>
        <dbReference type="EMBL" id="TBU28670.1"/>
    </source>
</evidence>
<dbReference type="InterPro" id="IPR002347">
    <property type="entry name" value="SDR_fam"/>
</dbReference>
<dbReference type="InterPro" id="IPR051911">
    <property type="entry name" value="SDR_oxidoreductase"/>
</dbReference>
<evidence type="ECO:0000256" key="1">
    <source>
        <dbReference type="ARBA" id="ARBA00006484"/>
    </source>
</evidence>
<dbReference type="CDD" id="cd05374">
    <property type="entry name" value="17beta-HSD-like_SDR_c"/>
    <property type="match status" value="1"/>
</dbReference>
<dbReference type="SUPFAM" id="SSF51735">
    <property type="entry name" value="NAD(P)-binding Rossmann-fold domains"/>
    <property type="match status" value="1"/>
</dbReference>
<dbReference type="Pfam" id="PF00106">
    <property type="entry name" value="adh_short"/>
    <property type="match status" value="1"/>
</dbReference>
<dbReference type="PRINTS" id="PR00080">
    <property type="entry name" value="SDRFAMILY"/>
</dbReference>
<dbReference type="AlphaFoldDB" id="A0A4Q9MLZ7"/>
<gene>
    <name evidence="5" type="ORF">BD310DRAFT_926711</name>
    <name evidence="4" type="ORF">BD311DRAFT_662898</name>
</gene>
<dbReference type="PRINTS" id="PR00081">
    <property type="entry name" value="GDHRDH"/>
</dbReference>
<dbReference type="EMBL" id="ML145122">
    <property type="protein sequence ID" value="TBU58672.1"/>
    <property type="molecule type" value="Genomic_DNA"/>
</dbReference>
<evidence type="ECO:0000256" key="2">
    <source>
        <dbReference type="ARBA" id="ARBA00023002"/>
    </source>
</evidence>
<dbReference type="GO" id="GO:0016491">
    <property type="term" value="F:oxidoreductase activity"/>
    <property type="evidence" value="ECO:0007669"/>
    <property type="project" value="UniProtKB-KW"/>
</dbReference>
<dbReference type="PANTHER" id="PTHR43976">
    <property type="entry name" value="SHORT CHAIN DEHYDROGENASE"/>
    <property type="match status" value="1"/>
</dbReference>
<dbReference type="Proteomes" id="UP000292957">
    <property type="component" value="Unassembled WGS sequence"/>
</dbReference>
<dbReference type="OrthoDB" id="1274115at2759"/>
<dbReference type="Proteomes" id="UP000292082">
    <property type="component" value="Unassembled WGS sequence"/>
</dbReference>
<dbReference type="Gene3D" id="3.40.50.720">
    <property type="entry name" value="NAD(P)-binding Rossmann-like Domain"/>
    <property type="match status" value="1"/>
</dbReference>
<dbReference type="InterPro" id="IPR036291">
    <property type="entry name" value="NAD(P)-bd_dom_sf"/>
</dbReference>
<evidence type="ECO:0000313" key="5">
    <source>
        <dbReference type="EMBL" id="TBU58672.1"/>
    </source>
</evidence>
<proteinExistence type="inferred from homology"/>
<sequence length="294" mass="31789">MGVYQQKIWLITGTSSGFGKRLVASVLARGDRVIATARDIQKLRAVFPSSNPNLHLAELDISDNTMVIAQRIKAALAVWGRIDVIVNNAGYGVKAILEEGGALAALTQFQTNLFGVLNVTNAVLPHMRERRSGTVVILGSRSAWRPEASPAGLYAASKAAVQAIGETYATELRPFGVRVLIVAPGSFRTEGVHAYPATINTRIPAYEDARNTGMARFAAIAGKERGDPAKAMELLVDVVKGEGRAKGREWPLWLVLGRDAYADIRAKTAKLLNTMDAWEDVATDLEFDCEPMNA</sequence>
<dbReference type="PANTHER" id="PTHR43976:SF16">
    <property type="entry name" value="SHORT-CHAIN DEHYDROGENASE_REDUCTASE FAMILY PROTEIN"/>
    <property type="match status" value="1"/>
</dbReference>
<dbReference type="EMBL" id="ML143419">
    <property type="protein sequence ID" value="TBU28670.1"/>
    <property type="molecule type" value="Genomic_DNA"/>
</dbReference>
<dbReference type="STRING" id="114155.A0A4Q9MLZ7"/>
<keyword evidence="2" id="KW-0560">Oxidoreductase</keyword>
<keyword evidence="6" id="KW-1185">Reference proteome</keyword>
<protein>
    <submittedName>
        <fullName evidence="4">NAD(P)-binding protein</fullName>
    </submittedName>
</protein>
<reference evidence="4 6" key="1">
    <citation type="submission" date="2019-01" db="EMBL/GenBank/DDBJ databases">
        <title>Draft genome sequences of three monokaryotic isolates of the white-rot basidiomycete fungus Dichomitus squalens.</title>
        <authorList>
            <consortium name="DOE Joint Genome Institute"/>
            <person name="Lopez S.C."/>
            <person name="Andreopoulos B."/>
            <person name="Pangilinan J."/>
            <person name="Lipzen A."/>
            <person name="Riley R."/>
            <person name="Ahrendt S."/>
            <person name="Ng V."/>
            <person name="Barry K."/>
            <person name="Daum C."/>
            <person name="Grigoriev I.V."/>
            <person name="Hilden K.S."/>
            <person name="Makela M.R."/>
            <person name="de Vries R.P."/>
        </authorList>
    </citation>
    <scope>NUCLEOTIDE SEQUENCE [LARGE SCALE GENOMIC DNA]</scope>
    <source>
        <strain evidence="5 6">CBS 464.89</strain>
        <strain evidence="4">OM18370.1</strain>
    </source>
</reference>
<dbReference type="OMA" id="GREWPLW"/>
<evidence type="ECO:0000256" key="3">
    <source>
        <dbReference type="RuleBase" id="RU000363"/>
    </source>
</evidence>
<name>A0A4Q9MLZ7_9APHY</name>
<comment type="similarity">
    <text evidence="1 3">Belongs to the short-chain dehydrogenases/reductases (SDR) family.</text>
</comment>
<accession>A0A4Q9MLZ7</accession>
<evidence type="ECO:0000313" key="6">
    <source>
        <dbReference type="Proteomes" id="UP000292082"/>
    </source>
</evidence>
<organism evidence="4">
    <name type="scientific">Dichomitus squalens</name>
    <dbReference type="NCBI Taxonomy" id="114155"/>
    <lineage>
        <taxon>Eukaryota</taxon>
        <taxon>Fungi</taxon>
        <taxon>Dikarya</taxon>
        <taxon>Basidiomycota</taxon>
        <taxon>Agaricomycotina</taxon>
        <taxon>Agaricomycetes</taxon>
        <taxon>Polyporales</taxon>
        <taxon>Polyporaceae</taxon>
        <taxon>Dichomitus</taxon>
    </lineage>
</organism>